<feature type="chain" id="PRO_5014271649" evidence="7">
    <location>
        <begin position="24"/>
        <end position="356"/>
    </location>
</feature>
<dbReference type="GO" id="GO:0048332">
    <property type="term" value="P:mesoderm morphogenesis"/>
    <property type="evidence" value="ECO:0007669"/>
    <property type="project" value="TreeGrafter"/>
</dbReference>
<dbReference type="EnsemblMetazoa" id="MDOA011229-RA">
    <property type="protein sequence ID" value="MDOA011229-PA"/>
    <property type="gene ID" value="MDOA011229"/>
</dbReference>
<evidence type="ECO:0000256" key="7">
    <source>
        <dbReference type="SAM" id="SignalP"/>
    </source>
</evidence>
<feature type="compositionally biased region" description="Polar residues" evidence="6">
    <location>
        <begin position="290"/>
        <end position="299"/>
    </location>
</feature>
<keyword evidence="4 7" id="KW-0732">Signal</keyword>
<dbReference type="RefSeq" id="XP_058982351.1">
    <property type="nucleotide sequence ID" value="XM_059126368.1"/>
</dbReference>
<dbReference type="OrthoDB" id="8818336at2759"/>
<dbReference type="InterPro" id="IPR020090">
    <property type="entry name" value="PTN/MK_C_dom"/>
</dbReference>
<keyword evidence="10" id="KW-1185">Reference proteome</keyword>
<feature type="region of interest" description="Disordered" evidence="6">
    <location>
        <begin position="280"/>
        <end position="356"/>
    </location>
</feature>
<protein>
    <submittedName>
        <fullName evidence="11 12">Uncharacterized protein LOC101891526</fullName>
    </submittedName>
</protein>
<reference evidence="9" key="1">
    <citation type="submission" date="2020-05" db="UniProtKB">
        <authorList>
            <consortium name="EnsemblMetazoa"/>
        </authorList>
    </citation>
    <scope>IDENTIFICATION</scope>
    <source>
        <strain evidence="9">Aabys</strain>
    </source>
</reference>
<gene>
    <name evidence="9" type="primary">101891526</name>
    <name evidence="11 12" type="synonym">LOC101891526</name>
</gene>
<evidence type="ECO:0000313" key="12">
    <source>
        <dbReference type="RefSeq" id="XP_058982352.1"/>
    </source>
</evidence>
<feature type="compositionally biased region" description="Gly residues" evidence="6">
    <location>
        <begin position="315"/>
        <end position="324"/>
    </location>
</feature>
<dbReference type="Proteomes" id="UP001652621">
    <property type="component" value="Unplaced"/>
</dbReference>
<dbReference type="PANTHER" id="PTHR21050">
    <property type="entry name" value="MIDKINE AND PLEIOTROPHIN 1, ISOFORM A-RELATED"/>
    <property type="match status" value="1"/>
</dbReference>
<keyword evidence="3" id="KW-0964">Secreted</keyword>
<name>A0A1I8N3R9_MUSDO</name>
<feature type="compositionally biased region" description="Polar residues" evidence="6">
    <location>
        <begin position="144"/>
        <end position="154"/>
    </location>
</feature>
<evidence type="ECO:0000256" key="6">
    <source>
        <dbReference type="SAM" id="MobiDB-lite"/>
    </source>
</evidence>
<dbReference type="eggNOG" id="ENOG502TM4H">
    <property type="taxonomic scope" value="Eukaryota"/>
</dbReference>
<dbReference type="AlphaFoldDB" id="A0A1I8N3R9"/>
<evidence type="ECO:0000313" key="11">
    <source>
        <dbReference type="RefSeq" id="XP_058982351.1"/>
    </source>
</evidence>
<proteinExistence type="inferred from homology"/>
<dbReference type="FunFam" id="2.30.90.10:FF:000001">
    <property type="entry name" value="Pleiotrophin"/>
    <property type="match status" value="1"/>
</dbReference>
<feature type="region of interest" description="Disordered" evidence="6">
    <location>
        <begin position="97"/>
        <end position="222"/>
    </location>
</feature>
<dbReference type="Pfam" id="PF01091">
    <property type="entry name" value="PTN_MK_C"/>
    <property type="match status" value="1"/>
</dbReference>
<dbReference type="GO" id="GO:0008201">
    <property type="term" value="F:heparin binding"/>
    <property type="evidence" value="ECO:0007669"/>
    <property type="project" value="TreeGrafter"/>
</dbReference>
<feature type="compositionally biased region" description="Low complexity" evidence="6">
    <location>
        <begin position="344"/>
        <end position="356"/>
    </location>
</feature>
<evidence type="ECO:0000256" key="3">
    <source>
        <dbReference type="ARBA" id="ARBA00022525"/>
    </source>
</evidence>
<dbReference type="VEuPathDB" id="VectorBase:MDOA011229"/>
<evidence type="ECO:0000313" key="9">
    <source>
        <dbReference type="EnsemblMetazoa" id="MDOA011229-PB"/>
    </source>
</evidence>
<feature type="signal peptide" evidence="7">
    <location>
        <begin position="1"/>
        <end position="23"/>
    </location>
</feature>
<comment type="subcellular location">
    <subcellularLocation>
        <location evidence="1">Secreted</location>
    </subcellularLocation>
</comment>
<dbReference type="GO" id="GO:0008083">
    <property type="term" value="F:growth factor activity"/>
    <property type="evidence" value="ECO:0007669"/>
    <property type="project" value="InterPro"/>
</dbReference>
<accession>A0A1I8N3R9</accession>
<dbReference type="EnsemblMetazoa" id="MDOA011229-RB">
    <property type="protein sequence ID" value="MDOA011229-PB"/>
    <property type="gene ID" value="MDOA011229"/>
</dbReference>
<evidence type="ECO:0000256" key="2">
    <source>
        <dbReference type="ARBA" id="ARBA00005403"/>
    </source>
</evidence>
<comment type="similarity">
    <text evidence="2">Belongs to the pleiotrophin family.</text>
</comment>
<dbReference type="PANTHER" id="PTHR21050:SF1">
    <property type="entry name" value="MIDKINE AND PLEIOTROPHIN 1, ISOFORM A-RELATED"/>
    <property type="match status" value="1"/>
</dbReference>
<dbReference type="VEuPathDB" id="VectorBase:MDOMA2_012935"/>
<evidence type="ECO:0000256" key="1">
    <source>
        <dbReference type="ARBA" id="ARBA00004613"/>
    </source>
</evidence>
<feature type="domain" description="Pleiotrophin/Midkine C-terminal" evidence="8">
    <location>
        <begin position="221"/>
        <end position="264"/>
    </location>
</feature>
<sequence length="356" mass="37678">MNLVIASMLLLAMLAFQPTLIYGAKKNIASAGKSNRNPASSLNTERKIKSSKHGKRHSSEAFEGPLYSPALLASSKLVLSLGSGDVLVRAARGAAAAAASADKQNPTPVIATGSSNNGGGGGKRQRTGNGKKSNRNSAVRENRQASSESLSPSNGGRKHLDKKFSLATGLNAGTDQQAGGGGGKGKQQRQMLKSQNHQRKRSGNKAIRDEANAGESDKTPSCRYAKSDWSECDAKTNTRSRTLNLKKGDASCQPVRTMEKKCKKSCRYEKGAWSECINGQMTREDKLKSTGGNESSSSCEAVRSINKKCNPNNNGGAGGSGGKQANGSGKKERKNKDKGSRRNQAAQQQQAHQQQS</sequence>
<dbReference type="InterPro" id="IPR038130">
    <property type="entry name" value="PTN/MK_C_dom_sf"/>
</dbReference>
<dbReference type="RefSeq" id="XP_058982352.1">
    <property type="nucleotide sequence ID" value="XM_059126369.1"/>
</dbReference>
<dbReference type="Gene3D" id="2.30.90.10">
    <property type="entry name" value="Heparin-binding Growth Factor, Midkine, Chain A- C-terminal Domain"/>
    <property type="match status" value="2"/>
</dbReference>
<feature type="compositionally biased region" description="Basic and acidic residues" evidence="6">
    <location>
        <begin position="206"/>
        <end position="222"/>
    </location>
</feature>
<evidence type="ECO:0000313" key="10">
    <source>
        <dbReference type="Proteomes" id="UP001652621"/>
    </source>
</evidence>
<keyword evidence="5" id="KW-1015">Disulfide bond</keyword>
<evidence type="ECO:0000259" key="8">
    <source>
        <dbReference type="Pfam" id="PF01091"/>
    </source>
</evidence>
<evidence type="ECO:0000256" key="4">
    <source>
        <dbReference type="ARBA" id="ARBA00022729"/>
    </source>
</evidence>
<evidence type="ECO:0000256" key="5">
    <source>
        <dbReference type="ARBA" id="ARBA00023157"/>
    </source>
</evidence>
<organism evidence="9">
    <name type="scientific">Musca domestica</name>
    <name type="common">House fly</name>
    <dbReference type="NCBI Taxonomy" id="7370"/>
    <lineage>
        <taxon>Eukaryota</taxon>
        <taxon>Metazoa</taxon>
        <taxon>Ecdysozoa</taxon>
        <taxon>Arthropoda</taxon>
        <taxon>Hexapoda</taxon>
        <taxon>Insecta</taxon>
        <taxon>Pterygota</taxon>
        <taxon>Neoptera</taxon>
        <taxon>Endopterygota</taxon>
        <taxon>Diptera</taxon>
        <taxon>Brachycera</taxon>
        <taxon>Muscomorpha</taxon>
        <taxon>Muscoidea</taxon>
        <taxon>Muscidae</taxon>
        <taxon>Musca</taxon>
    </lineage>
</organism>
<feature type="compositionally biased region" description="Polar residues" evidence="6">
    <location>
        <begin position="32"/>
        <end position="43"/>
    </location>
</feature>
<feature type="region of interest" description="Disordered" evidence="6">
    <location>
        <begin position="31"/>
        <end position="61"/>
    </location>
</feature>
<reference evidence="11 12" key="2">
    <citation type="submission" date="2025-05" db="UniProtKB">
        <authorList>
            <consortium name="RefSeq"/>
        </authorList>
    </citation>
    <scope>IDENTIFICATION</scope>
    <source>
        <strain evidence="11 12">Aabys</strain>
        <tissue evidence="11 12">Whole body</tissue>
    </source>
</reference>
<dbReference type="GO" id="GO:0005576">
    <property type="term" value="C:extracellular region"/>
    <property type="evidence" value="ECO:0007669"/>
    <property type="project" value="UniProtKB-SubCell"/>
</dbReference>